<protein>
    <submittedName>
        <fullName evidence="2">Uncharacterized protein</fullName>
    </submittedName>
</protein>
<name>L9X3Z6_9EURY</name>
<dbReference type="eggNOG" id="arCOG13296">
    <property type="taxonomic scope" value="Archaea"/>
</dbReference>
<dbReference type="RefSeq" id="WP_005557488.1">
    <property type="nucleotide sequence ID" value="NZ_AOIB01000028.1"/>
</dbReference>
<feature type="region of interest" description="Disordered" evidence="1">
    <location>
        <begin position="50"/>
        <end position="72"/>
    </location>
</feature>
<evidence type="ECO:0000313" key="3">
    <source>
        <dbReference type="Proteomes" id="UP000011688"/>
    </source>
</evidence>
<comment type="caution">
    <text evidence="2">The sequence shown here is derived from an EMBL/GenBank/DDBJ whole genome shotgun (WGS) entry which is preliminary data.</text>
</comment>
<accession>L9X3Z6</accession>
<dbReference type="STRING" id="1227497.C491_14602"/>
<sequence>MESNHSPHSTRDATAAFEHELQDLVLTAFGHGAAVEGTWEIVSPAADAPNWGVTIEKDTPDDRRFEPTVLEE</sequence>
<keyword evidence="3" id="KW-1185">Reference proteome</keyword>
<dbReference type="OrthoDB" id="261339at2157"/>
<evidence type="ECO:0000256" key="1">
    <source>
        <dbReference type="SAM" id="MobiDB-lite"/>
    </source>
</evidence>
<dbReference type="AlphaFoldDB" id="L9X3Z6"/>
<proteinExistence type="predicted"/>
<reference evidence="2 3" key="1">
    <citation type="journal article" date="2014" name="PLoS Genet.">
        <title>Phylogenetically driven sequencing of extremely halophilic archaea reveals strategies for static and dynamic osmo-response.</title>
        <authorList>
            <person name="Becker E.A."/>
            <person name="Seitzer P.M."/>
            <person name="Tritt A."/>
            <person name="Larsen D."/>
            <person name="Krusor M."/>
            <person name="Yao A.I."/>
            <person name="Wu D."/>
            <person name="Madern D."/>
            <person name="Eisen J.A."/>
            <person name="Darling A.E."/>
            <person name="Facciotti M.T."/>
        </authorList>
    </citation>
    <scope>NUCLEOTIDE SEQUENCE [LARGE SCALE GENOMIC DNA]</scope>
    <source>
        <strain evidence="2 3">DSM 10524</strain>
    </source>
</reference>
<organism evidence="2 3">
    <name type="scientific">Natronococcus amylolyticus DSM 10524</name>
    <dbReference type="NCBI Taxonomy" id="1227497"/>
    <lineage>
        <taxon>Archaea</taxon>
        <taxon>Methanobacteriati</taxon>
        <taxon>Methanobacteriota</taxon>
        <taxon>Stenosarchaea group</taxon>
        <taxon>Halobacteria</taxon>
        <taxon>Halobacteriales</taxon>
        <taxon>Natrialbaceae</taxon>
        <taxon>Natronococcus</taxon>
    </lineage>
</organism>
<gene>
    <name evidence="2" type="ORF">C491_14602</name>
</gene>
<dbReference type="EMBL" id="AOIB01000028">
    <property type="protein sequence ID" value="ELY56186.1"/>
    <property type="molecule type" value="Genomic_DNA"/>
</dbReference>
<evidence type="ECO:0000313" key="2">
    <source>
        <dbReference type="EMBL" id="ELY56186.1"/>
    </source>
</evidence>
<feature type="compositionally biased region" description="Basic and acidic residues" evidence="1">
    <location>
        <begin position="55"/>
        <end position="66"/>
    </location>
</feature>
<dbReference type="Proteomes" id="UP000011688">
    <property type="component" value="Unassembled WGS sequence"/>
</dbReference>